<dbReference type="InterPro" id="IPR034035">
    <property type="entry name" value="Astacin-like_dom"/>
</dbReference>
<proteinExistence type="predicted"/>
<evidence type="ECO:0000313" key="5">
    <source>
        <dbReference type="Proteomes" id="UP000820818"/>
    </source>
</evidence>
<dbReference type="Gene3D" id="3.40.390.10">
    <property type="entry name" value="Collagenase (Catalytic Domain)"/>
    <property type="match status" value="1"/>
</dbReference>
<dbReference type="InterPro" id="IPR024079">
    <property type="entry name" value="MetalloPept_cat_dom_sf"/>
</dbReference>
<organism evidence="4 5">
    <name type="scientific">Daphnia sinensis</name>
    <dbReference type="NCBI Taxonomy" id="1820382"/>
    <lineage>
        <taxon>Eukaryota</taxon>
        <taxon>Metazoa</taxon>
        <taxon>Ecdysozoa</taxon>
        <taxon>Arthropoda</taxon>
        <taxon>Crustacea</taxon>
        <taxon>Branchiopoda</taxon>
        <taxon>Diplostraca</taxon>
        <taxon>Cladocera</taxon>
        <taxon>Anomopoda</taxon>
        <taxon>Daphniidae</taxon>
        <taxon>Daphnia</taxon>
        <taxon>Daphnia similis group</taxon>
    </lineage>
</organism>
<feature type="domain" description="Peptidase M12A" evidence="3">
    <location>
        <begin position="84"/>
        <end position="281"/>
    </location>
</feature>
<feature type="chain" id="PRO_5041779821" description="Metalloendopeptidase" evidence="2">
    <location>
        <begin position="21"/>
        <end position="285"/>
    </location>
</feature>
<dbReference type="InterPro" id="IPR001506">
    <property type="entry name" value="Peptidase_M12A"/>
</dbReference>
<dbReference type="GO" id="GO:0008270">
    <property type="term" value="F:zinc ion binding"/>
    <property type="evidence" value="ECO:0007669"/>
    <property type="project" value="UniProtKB-UniRule"/>
</dbReference>
<gene>
    <name evidence="4" type="ORF">GHT06_016128</name>
</gene>
<evidence type="ECO:0000313" key="4">
    <source>
        <dbReference type="EMBL" id="KAI9559339.1"/>
    </source>
</evidence>
<feature type="signal peptide" evidence="2">
    <location>
        <begin position="1"/>
        <end position="20"/>
    </location>
</feature>
<dbReference type="PANTHER" id="PTHR10127">
    <property type="entry name" value="DISCOIDIN, CUB, EGF, LAMININ , AND ZINC METALLOPROTEASE DOMAIN CONTAINING"/>
    <property type="match status" value="1"/>
</dbReference>
<dbReference type="Proteomes" id="UP000820818">
    <property type="component" value="Linkage Group LG5"/>
</dbReference>
<keyword evidence="5" id="KW-1185">Reference proteome</keyword>
<feature type="binding site" evidence="1">
    <location>
        <position position="179"/>
    </location>
    <ligand>
        <name>Zn(2+)</name>
        <dbReference type="ChEBI" id="CHEBI:29105"/>
        <note>catalytic</note>
    </ligand>
</feature>
<dbReference type="GO" id="GO:0006508">
    <property type="term" value="P:proteolysis"/>
    <property type="evidence" value="ECO:0007669"/>
    <property type="project" value="UniProtKB-KW"/>
</dbReference>
<feature type="binding site" evidence="1">
    <location>
        <position position="189"/>
    </location>
    <ligand>
        <name>Zn(2+)</name>
        <dbReference type="ChEBI" id="CHEBI:29105"/>
        <note>catalytic</note>
    </ligand>
</feature>
<keyword evidence="1 2" id="KW-0862">Zinc</keyword>
<evidence type="ECO:0000256" key="2">
    <source>
        <dbReference type="RuleBase" id="RU361183"/>
    </source>
</evidence>
<protein>
    <recommendedName>
        <fullName evidence="2">Metalloendopeptidase</fullName>
        <ecNumber evidence="2">3.4.24.-</ecNumber>
    </recommendedName>
</protein>
<comment type="caution">
    <text evidence="1">Lacks conserved residue(s) required for the propagation of feature annotation.</text>
</comment>
<dbReference type="FunFam" id="3.40.390.10:FF:000066">
    <property type="entry name" value="Metalloendopeptidase"/>
    <property type="match status" value="1"/>
</dbReference>
<dbReference type="PROSITE" id="PS51864">
    <property type="entry name" value="ASTACIN"/>
    <property type="match status" value="1"/>
</dbReference>
<name>A0AAD5KRV8_9CRUS</name>
<dbReference type="PANTHER" id="PTHR10127:SF883">
    <property type="entry name" value="ZINC METALLOPROTEINASE NAS-8"/>
    <property type="match status" value="1"/>
</dbReference>
<keyword evidence="1 2" id="KW-0479">Metal-binding</keyword>
<dbReference type="EMBL" id="WJBH02000005">
    <property type="protein sequence ID" value="KAI9559339.1"/>
    <property type="molecule type" value="Genomic_DNA"/>
</dbReference>
<dbReference type="Pfam" id="PF01400">
    <property type="entry name" value="Astacin"/>
    <property type="match status" value="1"/>
</dbReference>
<comment type="cofactor">
    <cofactor evidence="1 2">
        <name>Zn(2+)</name>
        <dbReference type="ChEBI" id="CHEBI:29105"/>
    </cofactor>
    <text evidence="1 2">Binds 1 zinc ion per subunit.</text>
</comment>
<dbReference type="GO" id="GO:0004222">
    <property type="term" value="F:metalloendopeptidase activity"/>
    <property type="evidence" value="ECO:0007669"/>
    <property type="project" value="UniProtKB-UniRule"/>
</dbReference>
<dbReference type="InterPro" id="IPR006026">
    <property type="entry name" value="Peptidase_Metallo"/>
</dbReference>
<reference evidence="4 5" key="1">
    <citation type="submission" date="2022-05" db="EMBL/GenBank/DDBJ databases">
        <title>A multi-omics perspective on studying reproductive biology in Daphnia sinensis.</title>
        <authorList>
            <person name="Jia J."/>
        </authorList>
    </citation>
    <scope>NUCLEOTIDE SEQUENCE [LARGE SCALE GENOMIC DNA]</scope>
    <source>
        <strain evidence="4 5">WSL</strain>
    </source>
</reference>
<dbReference type="SUPFAM" id="SSF55486">
    <property type="entry name" value="Metalloproteases ('zincins'), catalytic domain"/>
    <property type="match status" value="1"/>
</dbReference>
<keyword evidence="1 2" id="KW-0378">Hydrolase</keyword>
<dbReference type="SMART" id="SM00235">
    <property type="entry name" value="ZnMc"/>
    <property type="match status" value="1"/>
</dbReference>
<keyword evidence="1 2" id="KW-0645">Protease</keyword>
<keyword evidence="1 2" id="KW-0482">Metalloprotease</keyword>
<dbReference type="CDD" id="cd04280">
    <property type="entry name" value="ZnMc_astacin_like"/>
    <property type="match status" value="1"/>
</dbReference>
<feature type="binding site" evidence="1">
    <location>
        <position position="183"/>
    </location>
    <ligand>
        <name>Zn(2+)</name>
        <dbReference type="ChEBI" id="CHEBI:29105"/>
        <note>catalytic</note>
    </ligand>
</feature>
<dbReference type="EC" id="3.4.24.-" evidence="2"/>
<keyword evidence="2" id="KW-0732">Signal</keyword>
<evidence type="ECO:0000256" key="1">
    <source>
        <dbReference type="PROSITE-ProRule" id="PRU01211"/>
    </source>
</evidence>
<dbReference type="AlphaFoldDB" id="A0AAD5KRV8"/>
<dbReference type="PRINTS" id="PR00480">
    <property type="entry name" value="ASTACIN"/>
</dbReference>
<evidence type="ECO:0000259" key="3">
    <source>
        <dbReference type="PROSITE" id="PS51864"/>
    </source>
</evidence>
<sequence length="285" mass="31833">MSFVRLVFFWTFVGLASISATPILMKDANSDQAINFVAGKPLTEEEFNSDFSSSVRDFNDEMFLWDKQDPNLLEGDIKPWGEKVAILGSSYRWPKAIIPYVISDAYNSTQRQVIAFAMSAYHNNTCIRFVPRTCEVNYIRIYKSGGGCWSYVGLLDGGVQDVSLDDSCLLTTRPGTAMHELMHTAGFYHEHTRPDRDTYVFINLTNVKVEYRNNYIGLTTQQATTLGLAYDYGSVMHYPRGAFAIDTSIPVITPLIGTPTLGQRVGFSSLDLQKLNALYCSATSG</sequence>
<accession>A0AAD5KRV8</accession>
<comment type="caution">
    <text evidence="4">The sequence shown here is derived from an EMBL/GenBank/DDBJ whole genome shotgun (WGS) entry which is preliminary data.</text>
</comment>
<feature type="active site" evidence="1">
    <location>
        <position position="180"/>
    </location>
</feature>